<keyword evidence="2 8" id="KW-0328">Glycosyltransferase</keyword>
<feature type="domain" description="BRCT" evidence="10">
    <location>
        <begin position="5"/>
        <end position="102"/>
    </location>
</feature>
<keyword evidence="16" id="KW-1185">Reference proteome</keyword>
<dbReference type="Gene3D" id="3.40.50.410">
    <property type="entry name" value="von Willebrand factor, type A domain"/>
    <property type="match status" value="1"/>
</dbReference>
<dbReference type="SUPFAM" id="SSF52113">
    <property type="entry name" value="BRCT domain"/>
    <property type="match status" value="1"/>
</dbReference>
<keyword evidence="6" id="KW-0539">Nucleus</keyword>
<dbReference type="SUPFAM" id="SSF56399">
    <property type="entry name" value="ADP-ribosylation"/>
    <property type="match status" value="1"/>
</dbReference>
<dbReference type="Pfam" id="PF02877">
    <property type="entry name" value="PARP_reg"/>
    <property type="match status" value="1"/>
</dbReference>
<evidence type="ECO:0000313" key="15">
    <source>
        <dbReference type="EMBL" id="CAH3035263.1"/>
    </source>
</evidence>
<feature type="region of interest" description="Disordered" evidence="9">
    <location>
        <begin position="1571"/>
        <end position="1593"/>
    </location>
</feature>
<dbReference type="SUPFAM" id="SSF53300">
    <property type="entry name" value="vWA-like"/>
    <property type="match status" value="1"/>
</dbReference>
<feature type="region of interest" description="Disordered" evidence="9">
    <location>
        <begin position="1332"/>
        <end position="1370"/>
    </location>
</feature>
<proteinExistence type="inferred from homology"/>
<dbReference type="EMBL" id="CALNXJ010000003">
    <property type="protein sequence ID" value="CAH3035263.1"/>
    <property type="molecule type" value="Genomic_DNA"/>
</dbReference>
<dbReference type="Pfam" id="PF13768">
    <property type="entry name" value="VWA_3"/>
    <property type="match status" value="1"/>
</dbReference>
<dbReference type="PROSITE" id="PS51468">
    <property type="entry name" value="VIT"/>
    <property type="match status" value="1"/>
</dbReference>
<dbReference type="InterPro" id="IPR058904">
    <property type="entry name" value="PARP4_MVP-ID"/>
</dbReference>
<evidence type="ECO:0000256" key="1">
    <source>
        <dbReference type="ARBA" id="ARBA00004123"/>
    </source>
</evidence>
<evidence type="ECO:0000256" key="5">
    <source>
        <dbReference type="ARBA" id="ARBA00023027"/>
    </source>
</evidence>
<dbReference type="GO" id="GO:0016779">
    <property type="term" value="F:nucleotidyltransferase activity"/>
    <property type="evidence" value="ECO:0007669"/>
    <property type="project" value="UniProtKB-KW"/>
</dbReference>
<feature type="domain" description="PARP catalytic" evidence="12">
    <location>
        <begin position="388"/>
        <end position="592"/>
    </location>
</feature>
<dbReference type="Pfam" id="PF08487">
    <property type="entry name" value="VIT"/>
    <property type="match status" value="1"/>
</dbReference>
<dbReference type="EC" id="2.4.2.-" evidence="8"/>
<feature type="compositionally biased region" description="Pro residues" evidence="9">
    <location>
        <begin position="1854"/>
        <end position="1863"/>
    </location>
</feature>
<protein>
    <recommendedName>
        <fullName evidence="8">Poly [ADP-ribose] polymerase</fullName>
        <shortName evidence="8">PARP</shortName>
        <ecNumber evidence="8">2.4.2.-</ecNumber>
    </recommendedName>
</protein>
<dbReference type="PANTHER" id="PTHR46530:SF1">
    <property type="entry name" value="PROTEIN MONO-ADP-RIBOSYLTRANSFERASE PARP4"/>
    <property type="match status" value="1"/>
</dbReference>
<dbReference type="InterPro" id="IPR036616">
    <property type="entry name" value="Poly(ADP-ribose)pol_reg_dom_sf"/>
</dbReference>
<dbReference type="InterPro" id="IPR036420">
    <property type="entry name" value="BRCT_dom_sf"/>
</dbReference>
<feature type="compositionally biased region" description="Polar residues" evidence="9">
    <location>
        <begin position="1571"/>
        <end position="1587"/>
    </location>
</feature>
<feature type="compositionally biased region" description="Low complexity" evidence="9">
    <location>
        <begin position="1836"/>
        <end position="1853"/>
    </location>
</feature>
<feature type="region of interest" description="Disordered" evidence="9">
    <location>
        <begin position="1836"/>
        <end position="1877"/>
    </location>
</feature>
<feature type="region of interest" description="Disordered" evidence="9">
    <location>
        <begin position="1723"/>
        <end position="1813"/>
    </location>
</feature>
<dbReference type="SMART" id="SM00292">
    <property type="entry name" value="BRCT"/>
    <property type="match status" value="1"/>
</dbReference>
<feature type="region of interest" description="Disordered" evidence="9">
    <location>
        <begin position="1389"/>
        <end position="1520"/>
    </location>
</feature>
<dbReference type="SMART" id="SM00327">
    <property type="entry name" value="VWA"/>
    <property type="match status" value="1"/>
</dbReference>
<dbReference type="PROSITE" id="PS51060">
    <property type="entry name" value="PARP_ALPHA_HD"/>
    <property type="match status" value="1"/>
</dbReference>
<dbReference type="InterPro" id="IPR031273">
    <property type="entry name" value="PARP4"/>
</dbReference>
<feature type="domain" description="PARP alpha-helical" evidence="13">
    <location>
        <begin position="259"/>
        <end position="383"/>
    </location>
</feature>
<feature type="compositionally biased region" description="Basic and acidic residues" evidence="9">
    <location>
        <begin position="1740"/>
        <end position="1751"/>
    </location>
</feature>
<comment type="caution">
    <text evidence="15">The sequence shown here is derived from an EMBL/GenBank/DDBJ whole genome shotgun (WGS) entry which is preliminary data.</text>
</comment>
<dbReference type="InterPro" id="IPR002035">
    <property type="entry name" value="VWF_A"/>
</dbReference>
<feature type="domain" description="VIT" evidence="14">
    <location>
        <begin position="632"/>
        <end position="760"/>
    </location>
</feature>
<keyword evidence="4" id="KW-0548">Nucleotidyltransferase</keyword>
<evidence type="ECO:0000313" key="16">
    <source>
        <dbReference type="Proteomes" id="UP001159428"/>
    </source>
</evidence>
<sequence length="2050" mass="225935">MGTLKVSGVFKNCQFVVDFAASLSLTFKEKEEIRRKIVENGGTLSYVLTKQTNFLVTGDSERALSSYKGRTAVKLGIPVVPFDFITDCIKSGKLVDPQPFPLSETLESQNFSSGKIVAKNQREDNVTKPTKKQKLPDLNRIKVWPYKAVDGPEFDEPNCEIVKDALLAKTNPADGPLLLYSLELHFIPSHVPCTSSRYRLFTHQGTLMAFIMGYNEGTKECRYFSSSEEAFGAFIAIIDQQFADGYKKLSKYPSPNIGSDRLKQLVNEESSSQEDSSISPEVANLINYIWNEAVGSLADILATPLSSIKLEDVEKAEAILLLLRKSIDDGEGVSTIHQLSDEFFSAIPHKNRGENISSKRLIAQKQDLCQLIKDMVSIGESTNWKTRQDVHSKYRALKSYIECLNHESDGFQKIQKLVKSSETSPPEIDVLNVYSIHRPVEETAFSPHIGNNALLFHASKVANFVGILSRGLLMPKIVVDDFGGQRSDPGMLGSGIYFSNSASTSAKYSAPGSKGSRLMLVNEVALGKVKEFKTFAMDLTSPPPGYSSCQGMRNTDNEPSDFKDDEFAIYNGNQQKIRYLVEFVLRGDVVVTDRDDASIDSGFFDDSSEAAAKDHRGSVVLTDVMSIVDPLTKVEAGLKGTGDKSIPLQSVHIKARLLDLAAQVIVFQEYSNNSSTPIEAKYVFPLDDMAAVCGFEAFINGKHIVGEVKEKEQAHKEYREAISKGHGAYLMDEETPDVFTVSVGNLPPGAQVLIKITYVTELTVDGEHICFSLPGSVAPWTRDKALEEVTQTSVDTVRIGEVGPCDPAFDVSMKVSVEMPFEIRSLDSPTHAMKVKRTATKAVIELEPGQSLGDGFQLLIGLAEIHVPRMWVERHTNNSDRQACMLTFYPEFEAKSPSEVEVIFLLDLSCSMKGSNLNDAKKILLMCLSLVKEGWIFNVLVFGSKHSELFLYSVQKDKDSFEEAKKFVESLTADKGSTELWRVLRKLYMLPTLSTADHPRNLFLISDGHVTEEETTLGLIRNHCQSDRLFSLGVGSTANRYLLRAMSRVGAGASEFFDGSAKSKWERKVRSQLSKAEQPGLTSVGVTWQQHDSGSSPPVQAPHQLLSLFNGSRQVVYGFVDNCTQATLSAEVNGTTVSTMVSTADLNITKGKILHQLTARAIIRDWDEGSLHEQRTGHEIVKRDRKDFIVSLSKTFSVVSKFTSFVAVEHREKDEKFKEGQGPSILELVSTEDVDILEYIAWESRPLMEKNQELNIEEKLEKKLQEAKVLETSSVLQCERLYKEIIEEAKENLGADQPVTVKAIKALSNLYTLMGEEEKACRIFEESDSADSDFSLDVEVPRNSTNKDSDWSDPSEGSAFSSGDSSDNYDLGAEAELLDEEALEFCEMDQQDMDKEKEASEAPSPRVITRDMDSATKPRTEDMDTESESKPEPVKSIGTRDAERKPEAFRRARARMAVFSRGMDEDEEEEASEAPSPLVITRDMNSASKTRTEDESKKAEKKESYKPQMERGDDASLVTQRVASSSSSAFLLPRQDYPSNVITRDGVSAFEAPGFAFTSKLAALPTTEASSCQAGSGLSDKLQQPQEPLSKKAAPVTFGGRIVQREGIPFGRSCRFGGQNMKISQQSQRNQLFGKSGEDDGLFDSSKKKAIQEIPTFMEKEAVPPVVGRRSGSSLQNMEMSNSAQSSGSSTFARFQTLQRNPLNFPQTGGLFGNSQQIKMFSQPLKAATDPCSSRSTLNRADRRMEEEVRQEIPATIKGDGAVPMNAEPMLKQETSFQQPLPPPPAPPPPPPASPAPLHRPTLRPRGSRPPTVVPARASLMKDLLGVSKTLKGVTVASKQSASATTTAVTGFGAPPPPPPPPACSAAGSSKLLSVGSKPPPSIGSTYEGIHCVRSVAKKRRGLRKAVFPDKCEKLERIFTAQNSEGFWNVDDLPIIGIDTQGFTDLLAGAGARSLGLKVFESVKRLLATFMMLAFMKLRLHVEFPLTLPFGQPESEVTVGGLGVKYSKDITKALKWVKIQERKIPLLYSRLEFGANWEAATRTMARKMKI</sequence>
<evidence type="ECO:0000259" key="13">
    <source>
        <dbReference type="PROSITE" id="PS51060"/>
    </source>
</evidence>
<keyword evidence="3 8" id="KW-0808">Transferase</keyword>
<evidence type="ECO:0000256" key="6">
    <source>
        <dbReference type="ARBA" id="ARBA00023242"/>
    </source>
</evidence>
<reference evidence="15 16" key="1">
    <citation type="submission" date="2022-05" db="EMBL/GenBank/DDBJ databases">
        <authorList>
            <consortium name="Genoscope - CEA"/>
            <person name="William W."/>
        </authorList>
    </citation>
    <scope>NUCLEOTIDE SEQUENCE [LARGE SCALE GENOMIC DNA]</scope>
</reference>
<dbReference type="InterPro" id="IPR004102">
    <property type="entry name" value="Poly(ADP-ribose)pol_reg_dom"/>
</dbReference>
<evidence type="ECO:0000256" key="8">
    <source>
        <dbReference type="RuleBase" id="RU362114"/>
    </source>
</evidence>
<dbReference type="SMART" id="SM00609">
    <property type="entry name" value="VIT"/>
    <property type="match status" value="1"/>
</dbReference>
<dbReference type="PANTHER" id="PTHR46530">
    <property type="entry name" value="PROTEIN MONO-ADP-RIBOSYLTRANSFERASE PARP4"/>
    <property type="match status" value="1"/>
</dbReference>
<gene>
    <name evidence="15" type="ORF">PMEA_00016955</name>
</gene>
<dbReference type="PROSITE" id="PS50172">
    <property type="entry name" value="BRCT"/>
    <property type="match status" value="1"/>
</dbReference>
<dbReference type="PROSITE" id="PS51059">
    <property type="entry name" value="PARP_CATALYTIC"/>
    <property type="match status" value="1"/>
</dbReference>
<feature type="compositionally biased region" description="Low complexity" evidence="9">
    <location>
        <begin position="1355"/>
        <end position="1366"/>
    </location>
</feature>
<evidence type="ECO:0000256" key="7">
    <source>
        <dbReference type="ARBA" id="ARBA00024347"/>
    </source>
</evidence>
<evidence type="ECO:0000259" key="10">
    <source>
        <dbReference type="PROSITE" id="PS50172"/>
    </source>
</evidence>
<dbReference type="Proteomes" id="UP001159428">
    <property type="component" value="Unassembled WGS sequence"/>
</dbReference>
<organism evidence="15 16">
    <name type="scientific">Pocillopora meandrina</name>
    <dbReference type="NCBI Taxonomy" id="46732"/>
    <lineage>
        <taxon>Eukaryota</taxon>
        <taxon>Metazoa</taxon>
        <taxon>Cnidaria</taxon>
        <taxon>Anthozoa</taxon>
        <taxon>Hexacorallia</taxon>
        <taxon>Scleractinia</taxon>
        <taxon>Astrocoeniina</taxon>
        <taxon>Pocilloporidae</taxon>
        <taxon>Pocillopora</taxon>
    </lineage>
</organism>
<comment type="subcellular location">
    <subcellularLocation>
        <location evidence="1">Nucleus</location>
    </subcellularLocation>
</comment>
<dbReference type="Gene3D" id="1.20.142.10">
    <property type="entry name" value="Poly(ADP-ribose) polymerase, regulatory domain"/>
    <property type="match status" value="1"/>
</dbReference>
<evidence type="ECO:0000256" key="2">
    <source>
        <dbReference type="ARBA" id="ARBA00022676"/>
    </source>
</evidence>
<feature type="compositionally biased region" description="Basic and acidic residues" evidence="9">
    <location>
        <begin position="1490"/>
        <end position="1514"/>
    </location>
</feature>
<accession>A0AAU9VQ22</accession>
<dbReference type="SUPFAM" id="SSF47587">
    <property type="entry name" value="Domain of poly(ADP-ribose) polymerase"/>
    <property type="match status" value="1"/>
</dbReference>
<name>A0AAU9VQ22_9CNID</name>
<dbReference type="GO" id="GO:0005737">
    <property type="term" value="C:cytoplasm"/>
    <property type="evidence" value="ECO:0007669"/>
    <property type="project" value="TreeGrafter"/>
</dbReference>
<dbReference type="Gene3D" id="3.40.50.10190">
    <property type="entry name" value="BRCT domain"/>
    <property type="match status" value="1"/>
</dbReference>
<evidence type="ECO:0000259" key="14">
    <source>
        <dbReference type="PROSITE" id="PS51468"/>
    </source>
</evidence>
<dbReference type="GO" id="GO:0003950">
    <property type="term" value="F:NAD+ poly-ADP-ribosyltransferase activity"/>
    <property type="evidence" value="ECO:0007669"/>
    <property type="project" value="UniProtKB-UniRule"/>
</dbReference>
<dbReference type="InterPro" id="IPR013694">
    <property type="entry name" value="VIT"/>
</dbReference>
<comment type="similarity">
    <text evidence="7">Belongs to the ARTD/PARP family.</text>
</comment>
<evidence type="ECO:0000256" key="3">
    <source>
        <dbReference type="ARBA" id="ARBA00022679"/>
    </source>
</evidence>
<evidence type="ECO:0000256" key="9">
    <source>
        <dbReference type="SAM" id="MobiDB-lite"/>
    </source>
</evidence>
<evidence type="ECO:0000259" key="12">
    <source>
        <dbReference type="PROSITE" id="PS51059"/>
    </source>
</evidence>
<dbReference type="Pfam" id="PF26156">
    <property type="entry name" value="PARP4_MVP-ID"/>
    <property type="match status" value="1"/>
</dbReference>
<evidence type="ECO:0000259" key="11">
    <source>
        <dbReference type="PROSITE" id="PS50234"/>
    </source>
</evidence>
<dbReference type="InterPro" id="IPR036465">
    <property type="entry name" value="vWFA_dom_sf"/>
</dbReference>
<feature type="compositionally biased region" description="Pro residues" evidence="9">
    <location>
        <begin position="1780"/>
        <end position="1795"/>
    </location>
</feature>
<dbReference type="GO" id="GO:0005634">
    <property type="term" value="C:nucleus"/>
    <property type="evidence" value="ECO:0007669"/>
    <property type="project" value="UniProtKB-SubCell"/>
</dbReference>
<evidence type="ECO:0000256" key="4">
    <source>
        <dbReference type="ARBA" id="ARBA00022695"/>
    </source>
</evidence>
<dbReference type="Gene3D" id="3.90.228.10">
    <property type="match status" value="1"/>
</dbReference>
<feature type="domain" description="VWFA" evidence="11">
    <location>
        <begin position="901"/>
        <end position="1073"/>
    </location>
</feature>
<dbReference type="Pfam" id="PF00644">
    <property type="entry name" value="PARP"/>
    <property type="match status" value="1"/>
</dbReference>
<feature type="compositionally biased region" description="Basic and acidic residues" evidence="9">
    <location>
        <begin position="1408"/>
        <end position="1450"/>
    </location>
</feature>
<dbReference type="Pfam" id="PF00533">
    <property type="entry name" value="BRCT"/>
    <property type="match status" value="1"/>
</dbReference>
<dbReference type="InterPro" id="IPR001357">
    <property type="entry name" value="BRCT_dom"/>
</dbReference>
<dbReference type="InterPro" id="IPR012317">
    <property type="entry name" value="Poly(ADP-ribose)pol_cat_dom"/>
</dbReference>
<keyword evidence="5 8" id="KW-0520">NAD</keyword>
<dbReference type="PROSITE" id="PS50234">
    <property type="entry name" value="VWFA"/>
    <property type="match status" value="1"/>
</dbReference>